<dbReference type="Pfam" id="PF13516">
    <property type="entry name" value="LRR_6"/>
    <property type="match status" value="2"/>
</dbReference>
<organism evidence="4 5">
    <name type="scientific">Thraustotheca clavata</name>
    <dbReference type="NCBI Taxonomy" id="74557"/>
    <lineage>
        <taxon>Eukaryota</taxon>
        <taxon>Sar</taxon>
        <taxon>Stramenopiles</taxon>
        <taxon>Oomycota</taxon>
        <taxon>Saprolegniomycetes</taxon>
        <taxon>Saprolegniales</taxon>
        <taxon>Achlyaceae</taxon>
        <taxon>Thraustotheca</taxon>
    </lineage>
</organism>
<protein>
    <submittedName>
        <fullName evidence="4">Uncharacterized protein</fullName>
    </submittedName>
</protein>
<dbReference type="InterPro" id="IPR052410">
    <property type="entry name" value="DRC5"/>
</dbReference>
<keyword evidence="5" id="KW-1185">Reference proteome</keyword>
<evidence type="ECO:0000256" key="3">
    <source>
        <dbReference type="ARBA" id="ARBA00023212"/>
    </source>
</evidence>
<dbReference type="PANTHER" id="PTHR24107:SF2">
    <property type="entry name" value="NLR FAMILY CARD DOMAIN CONTAINING 3"/>
    <property type="match status" value="1"/>
</dbReference>
<dbReference type="OrthoDB" id="120976at2759"/>
<accession>A0A1W0AB51</accession>
<keyword evidence="2" id="KW-0963">Cytoplasm</keyword>
<dbReference type="Gene3D" id="3.80.10.10">
    <property type="entry name" value="Ribonuclease Inhibitor"/>
    <property type="match status" value="1"/>
</dbReference>
<sequence length="552" mass="62122">MKVKSLVELSACAAAQRSLDEIVDALPGLPTEGMKLLWTYMSPRQLRGLELLIVDKEILQLMDDQWRFCIEHDVKGLHHKLDPNKHFFSSSDSTTFVRTTSIVATYRHAYWESQFRALLAQMDQSVNCYPLELFQDVVREVKIRGKEMTIGNVKKILALSSVERVEIHHFTPLEENWDLLTTIVKEHQTLKEVCILHSKLPTLQPLLDAFKERSFAPIRVLGFSSVKFLPKALKEFIDAFTNGRLHLKRLRMNNSIVDHSNLGLLLECGGRLLETLVLQFNELENEELMCLTPSSTIQHLSLCYNGITSAIPLFKWTNLVSLDLSGNTMEDMGIMELSTQVLPHLKLLQHLYLVSCGFTDQAAESLLEVLAKNQNIVTLNISRNYLSSAVSAYLAHFLAHNSSITELHINSIGLGDSGGQCNLLYTAIKSNLSLQQLSIGENRLRDAGAVPLFSALIHRSANAGYKSVDLRGNLISDKGLMGFAAVVESVTRKRKLQDMMGNRPWLVNELNLQDNSFTCSKSSYPLLKKHIQFIYSNEWTSAASTIAYDDEA</sequence>
<evidence type="ECO:0000313" key="5">
    <source>
        <dbReference type="Proteomes" id="UP000243217"/>
    </source>
</evidence>
<dbReference type="STRING" id="74557.A0A1W0AB51"/>
<dbReference type="Proteomes" id="UP000243217">
    <property type="component" value="Unassembled WGS sequence"/>
</dbReference>
<dbReference type="SUPFAM" id="SSF52047">
    <property type="entry name" value="RNI-like"/>
    <property type="match status" value="1"/>
</dbReference>
<gene>
    <name evidence="4" type="ORF">THRCLA_00568</name>
</gene>
<dbReference type="PANTHER" id="PTHR24107">
    <property type="entry name" value="YNEIN REGULATORY COMPLEX SUBUNIT 5"/>
    <property type="match status" value="1"/>
</dbReference>
<proteinExistence type="predicted"/>
<dbReference type="EMBL" id="JNBS01000240">
    <property type="protein sequence ID" value="OQS07428.1"/>
    <property type="molecule type" value="Genomic_DNA"/>
</dbReference>
<dbReference type="GO" id="GO:0005856">
    <property type="term" value="C:cytoskeleton"/>
    <property type="evidence" value="ECO:0007669"/>
    <property type="project" value="UniProtKB-SubCell"/>
</dbReference>
<evidence type="ECO:0000256" key="2">
    <source>
        <dbReference type="ARBA" id="ARBA00022490"/>
    </source>
</evidence>
<dbReference type="InterPro" id="IPR032675">
    <property type="entry name" value="LRR_dom_sf"/>
</dbReference>
<evidence type="ECO:0000256" key="1">
    <source>
        <dbReference type="ARBA" id="ARBA00004245"/>
    </source>
</evidence>
<dbReference type="AlphaFoldDB" id="A0A1W0AB51"/>
<reference evidence="4 5" key="1">
    <citation type="journal article" date="2014" name="Genome Biol. Evol.">
        <title>The secreted proteins of Achlya hypogyna and Thraustotheca clavata identify the ancestral oomycete secretome and reveal gene acquisitions by horizontal gene transfer.</title>
        <authorList>
            <person name="Misner I."/>
            <person name="Blouin N."/>
            <person name="Leonard G."/>
            <person name="Richards T.A."/>
            <person name="Lane C.E."/>
        </authorList>
    </citation>
    <scope>NUCLEOTIDE SEQUENCE [LARGE SCALE GENOMIC DNA]</scope>
    <source>
        <strain evidence="4 5">ATCC 34112</strain>
    </source>
</reference>
<evidence type="ECO:0000313" key="4">
    <source>
        <dbReference type="EMBL" id="OQS07428.1"/>
    </source>
</evidence>
<dbReference type="InterPro" id="IPR001611">
    <property type="entry name" value="Leu-rich_rpt"/>
</dbReference>
<dbReference type="SMART" id="SM00368">
    <property type="entry name" value="LRR_RI"/>
    <property type="match status" value="6"/>
</dbReference>
<keyword evidence="3" id="KW-0206">Cytoskeleton</keyword>
<comment type="caution">
    <text evidence="4">The sequence shown here is derived from an EMBL/GenBank/DDBJ whole genome shotgun (WGS) entry which is preliminary data.</text>
</comment>
<comment type="subcellular location">
    <subcellularLocation>
        <location evidence="1">Cytoplasm</location>
        <location evidence="1">Cytoskeleton</location>
    </subcellularLocation>
</comment>
<name>A0A1W0AB51_9STRA</name>